<dbReference type="GO" id="GO:0046872">
    <property type="term" value="F:metal ion binding"/>
    <property type="evidence" value="ECO:0007669"/>
    <property type="project" value="UniProtKB-KW"/>
</dbReference>
<evidence type="ECO:0000256" key="2">
    <source>
        <dbReference type="ARBA" id="ARBA00006706"/>
    </source>
</evidence>
<dbReference type="SFLD" id="SFLDG01017">
    <property type="entry name" value="Polyprenyl_Transferase_Like"/>
    <property type="match status" value="1"/>
</dbReference>
<reference evidence="8" key="1">
    <citation type="submission" date="2016-10" db="EMBL/GenBank/DDBJ databases">
        <authorList>
            <person name="Varghese N."/>
            <person name="Submissions S."/>
        </authorList>
    </citation>
    <scope>NUCLEOTIDE SEQUENCE [LARGE SCALE GENOMIC DNA]</scope>
    <source>
        <strain evidence="8">DSM 22361</strain>
    </source>
</reference>
<dbReference type="OrthoDB" id="9805316at2"/>
<comment type="similarity">
    <text evidence="2 6">Belongs to the FPP/GGPP synthase family.</text>
</comment>
<dbReference type="PROSITE" id="PS00444">
    <property type="entry name" value="POLYPRENYL_SYNTHASE_2"/>
    <property type="match status" value="1"/>
</dbReference>
<dbReference type="AlphaFoldDB" id="A0A1H6CAW5"/>
<accession>A0A1H6CAW5</accession>
<gene>
    <name evidence="7" type="ORF">SAMN05421877_11458</name>
</gene>
<name>A0A1H6CAW5_9SPHI</name>
<dbReference type="GO" id="GO:0004659">
    <property type="term" value="F:prenyltransferase activity"/>
    <property type="evidence" value="ECO:0007669"/>
    <property type="project" value="InterPro"/>
</dbReference>
<organism evidence="7 8">
    <name type="scientific">Sphingobacterium lactis</name>
    <dbReference type="NCBI Taxonomy" id="797291"/>
    <lineage>
        <taxon>Bacteria</taxon>
        <taxon>Pseudomonadati</taxon>
        <taxon>Bacteroidota</taxon>
        <taxon>Sphingobacteriia</taxon>
        <taxon>Sphingobacteriales</taxon>
        <taxon>Sphingobacteriaceae</taxon>
        <taxon>Sphingobacterium</taxon>
    </lineage>
</organism>
<comment type="cofactor">
    <cofactor evidence="1">
        <name>Mg(2+)</name>
        <dbReference type="ChEBI" id="CHEBI:18420"/>
    </cofactor>
</comment>
<keyword evidence="3 6" id="KW-0808">Transferase</keyword>
<dbReference type="PANTHER" id="PTHR12001">
    <property type="entry name" value="GERANYLGERANYL PYROPHOSPHATE SYNTHASE"/>
    <property type="match status" value="1"/>
</dbReference>
<evidence type="ECO:0000256" key="6">
    <source>
        <dbReference type="RuleBase" id="RU004466"/>
    </source>
</evidence>
<dbReference type="Proteomes" id="UP000236731">
    <property type="component" value="Unassembled WGS sequence"/>
</dbReference>
<evidence type="ECO:0000256" key="1">
    <source>
        <dbReference type="ARBA" id="ARBA00001946"/>
    </source>
</evidence>
<dbReference type="SFLD" id="SFLDS00005">
    <property type="entry name" value="Isoprenoid_Synthase_Type_I"/>
    <property type="match status" value="1"/>
</dbReference>
<evidence type="ECO:0000256" key="3">
    <source>
        <dbReference type="ARBA" id="ARBA00022679"/>
    </source>
</evidence>
<evidence type="ECO:0000313" key="7">
    <source>
        <dbReference type="EMBL" id="SEG70032.1"/>
    </source>
</evidence>
<dbReference type="PANTHER" id="PTHR12001:SF85">
    <property type="entry name" value="SHORT CHAIN ISOPRENYL DIPHOSPHATE SYNTHASE"/>
    <property type="match status" value="1"/>
</dbReference>
<sequence>MFEQHPYGKLISAYIDQAEFPDRPSDLYDPIRYILSLSGKRIRPMLVFMGAKLFGKEDTAEVLPASIAIEYFHNFSLIHDDIMDKAPLRRGKDTVHQKWNDNVAILSGDALLVKAYQELGKCPADKIGELLVVFNQVALEVCEGQQMDMDFETMDNVAEGDYIEMIRRKTSVLLGGALQLGAILANADKVQQQLLYDFGVNLGIAFQLQDDFLDVYGDPETFGKQVGGDILCNKKTFLRIKTEELATADSRSELDLLLQGSDISDDEKVFRMKKLYAQLAVDQYAEDIKQRYTELAYNKLDEIAVSDAQKTELRILADTLMHRKR</sequence>
<dbReference type="Pfam" id="PF00348">
    <property type="entry name" value="polyprenyl_synt"/>
    <property type="match status" value="1"/>
</dbReference>
<keyword evidence="4" id="KW-0479">Metal-binding</keyword>
<keyword evidence="5" id="KW-0460">Magnesium</keyword>
<evidence type="ECO:0000256" key="5">
    <source>
        <dbReference type="ARBA" id="ARBA00022842"/>
    </source>
</evidence>
<dbReference type="GO" id="GO:0008299">
    <property type="term" value="P:isoprenoid biosynthetic process"/>
    <property type="evidence" value="ECO:0007669"/>
    <property type="project" value="InterPro"/>
</dbReference>
<evidence type="ECO:0000256" key="4">
    <source>
        <dbReference type="ARBA" id="ARBA00022723"/>
    </source>
</evidence>
<dbReference type="CDD" id="cd00685">
    <property type="entry name" value="Trans_IPPS_HT"/>
    <property type="match status" value="1"/>
</dbReference>
<dbReference type="SUPFAM" id="SSF48576">
    <property type="entry name" value="Terpenoid synthases"/>
    <property type="match status" value="1"/>
</dbReference>
<keyword evidence="8" id="KW-1185">Reference proteome</keyword>
<dbReference type="InterPro" id="IPR000092">
    <property type="entry name" value="Polyprenyl_synt"/>
</dbReference>
<proteinExistence type="inferred from homology"/>
<dbReference type="EMBL" id="FNUT01000014">
    <property type="protein sequence ID" value="SEG70032.1"/>
    <property type="molecule type" value="Genomic_DNA"/>
</dbReference>
<evidence type="ECO:0000313" key="8">
    <source>
        <dbReference type="Proteomes" id="UP000236731"/>
    </source>
</evidence>
<dbReference type="InterPro" id="IPR008949">
    <property type="entry name" value="Isoprenoid_synthase_dom_sf"/>
</dbReference>
<dbReference type="InterPro" id="IPR033749">
    <property type="entry name" value="Polyprenyl_synt_CS"/>
</dbReference>
<dbReference type="Gene3D" id="1.10.600.10">
    <property type="entry name" value="Farnesyl Diphosphate Synthase"/>
    <property type="match status" value="1"/>
</dbReference>
<protein>
    <submittedName>
        <fullName evidence="7">Geranylgeranyl diphosphate synthase, type II</fullName>
    </submittedName>
</protein>
<dbReference type="PROSITE" id="PS00723">
    <property type="entry name" value="POLYPRENYL_SYNTHASE_1"/>
    <property type="match status" value="1"/>
</dbReference>